<dbReference type="AlphaFoldDB" id="A0A915JCM6"/>
<reference evidence="3" key="1">
    <citation type="submission" date="2022-11" db="UniProtKB">
        <authorList>
            <consortium name="WormBaseParasite"/>
        </authorList>
    </citation>
    <scope>IDENTIFICATION</scope>
</reference>
<feature type="region of interest" description="Disordered" evidence="1">
    <location>
        <begin position="92"/>
        <end position="112"/>
    </location>
</feature>
<feature type="compositionally biased region" description="Low complexity" evidence="1">
    <location>
        <begin position="39"/>
        <end position="49"/>
    </location>
</feature>
<keyword evidence="2" id="KW-1185">Reference proteome</keyword>
<feature type="region of interest" description="Disordered" evidence="1">
    <location>
        <begin position="1"/>
        <end position="60"/>
    </location>
</feature>
<dbReference type="WBParaSite" id="nRc.2.0.1.t24229-RA">
    <property type="protein sequence ID" value="nRc.2.0.1.t24229-RA"/>
    <property type="gene ID" value="nRc.2.0.1.g24229"/>
</dbReference>
<proteinExistence type="predicted"/>
<evidence type="ECO:0000313" key="3">
    <source>
        <dbReference type="WBParaSite" id="nRc.2.0.1.t24229-RA"/>
    </source>
</evidence>
<name>A0A915JCM6_ROMCU</name>
<organism evidence="2 3">
    <name type="scientific">Romanomermis culicivorax</name>
    <name type="common">Nematode worm</name>
    <dbReference type="NCBI Taxonomy" id="13658"/>
    <lineage>
        <taxon>Eukaryota</taxon>
        <taxon>Metazoa</taxon>
        <taxon>Ecdysozoa</taxon>
        <taxon>Nematoda</taxon>
        <taxon>Enoplea</taxon>
        <taxon>Dorylaimia</taxon>
        <taxon>Mermithida</taxon>
        <taxon>Mermithoidea</taxon>
        <taxon>Mermithidae</taxon>
        <taxon>Romanomermis</taxon>
    </lineage>
</organism>
<dbReference type="Proteomes" id="UP000887565">
    <property type="component" value="Unplaced"/>
</dbReference>
<feature type="compositionally biased region" description="Basic residues" evidence="1">
    <location>
        <begin position="96"/>
        <end position="112"/>
    </location>
</feature>
<evidence type="ECO:0000256" key="1">
    <source>
        <dbReference type="SAM" id="MobiDB-lite"/>
    </source>
</evidence>
<accession>A0A915JCM6</accession>
<feature type="compositionally biased region" description="Basic and acidic residues" evidence="1">
    <location>
        <begin position="8"/>
        <end position="19"/>
    </location>
</feature>
<evidence type="ECO:0000313" key="2">
    <source>
        <dbReference type="Proteomes" id="UP000887565"/>
    </source>
</evidence>
<sequence length="112" mass="12837">MKKGKKKQDRESSKEERRNNVKKNKKRKNLDNNRKRQRTTAVAPAQAAPTPKPAIPCSHNGVLNTLSEPYKNNFLNPYLQSTTENATKSHVFAKNNCKRKMHRIRNSGSKHA</sequence>
<protein>
    <submittedName>
        <fullName evidence="3">Uncharacterized protein</fullName>
    </submittedName>
</protein>